<proteinExistence type="predicted"/>
<protein>
    <submittedName>
        <fullName evidence="1">YolD-like protein</fullName>
    </submittedName>
</protein>
<accession>A0A380K5G7</accession>
<sequence>MIDRSYLPFQSARDHQDRGMMKWMGFFLSEHTTSLDEEKHKIIFSEELSLLDKLTLISQLYSGQLSGQFIVKEGNQKATYQGQVTEVSKEKIVVKSADKFHLVEVEDILAIYLVEGEEEDE</sequence>
<dbReference type="Proteomes" id="UP000254510">
    <property type="component" value="Unassembled WGS sequence"/>
</dbReference>
<dbReference type="EMBL" id="UHFM01000006">
    <property type="protein sequence ID" value="SUN59305.1"/>
    <property type="molecule type" value="Genomic_DNA"/>
</dbReference>
<organism evidence="1 2">
    <name type="scientific">Streptococcus gallolyticus</name>
    <dbReference type="NCBI Taxonomy" id="315405"/>
    <lineage>
        <taxon>Bacteria</taxon>
        <taxon>Bacillati</taxon>
        <taxon>Bacillota</taxon>
        <taxon>Bacilli</taxon>
        <taxon>Lactobacillales</taxon>
        <taxon>Streptococcaceae</taxon>
        <taxon>Streptococcus</taxon>
    </lineage>
</organism>
<reference evidence="1 2" key="1">
    <citation type="submission" date="2018-06" db="EMBL/GenBank/DDBJ databases">
        <authorList>
            <consortium name="Pathogen Informatics"/>
            <person name="Doyle S."/>
        </authorList>
    </citation>
    <scope>NUCLEOTIDE SEQUENCE [LARGE SCALE GENOMIC DNA]</scope>
    <source>
        <strain evidence="1 2">NCTC13767</strain>
    </source>
</reference>
<evidence type="ECO:0000313" key="1">
    <source>
        <dbReference type="EMBL" id="SUN59305.1"/>
    </source>
</evidence>
<evidence type="ECO:0000313" key="2">
    <source>
        <dbReference type="Proteomes" id="UP000254510"/>
    </source>
</evidence>
<gene>
    <name evidence="1" type="ORF">NCTC13767_01305</name>
</gene>
<name>A0A380K5G7_9STRE</name>
<dbReference type="AlphaFoldDB" id="A0A380K5G7"/>